<evidence type="ECO:0000256" key="1">
    <source>
        <dbReference type="ARBA" id="ARBA00011900"/>
    </source>
</evidence>
<keyword evidence="2" id="KW-0489">Methyltransferase</keyword>
<organism evidence="8 9">
    <name type="scientific">Mycoplasmopsis cynos</name>
    <dbReference type="NCBI Taxonomy" id="171284"/>
    <lineage>
        <taxon>Bacteria</taxon>
        <taxon>Bacillati</taxon>
        <taxon>Mycoplasmatota</taxon>
        <taxon>Mycoplasmoidales</taxon>
        <taxon>Metamycoplasmataceae</taxon>
        <taxon>Mycoplasmopsis</taxon>
    </lineage>
</organism>
<gene>
    <name evidence="8" type="ORF">NCTC10142_00874</name>
</gene>
<name>A0A449AJJ7_9BACT</name>
<dbReference type="InterPro" id="IPR050953">
    <property type="entry name" value="N4_N6_ade-DNA_methylase"/>
</dbReference>
<dbReference type="PANTHER" id="PTHR33841:SF1">
    <property type="entry name" value="DNA METHYLTRANSFERASE A"/>
    <property type="match status" value="1"/>
</dbReference>
<dbReference type="Proteomes" id="UP000289506">
    <property type="component" value="Plasmid 13"/>
</dbReference>
<keyword evidence="3" id="KW-0808">Transferase</keyword>
<dbReference type="GO" id="GO:0003677">
    <property type="term" value="F:DNA binding"/>
    <property type="evidence" value="ECO:0007669"/>
    <property type="project" value="UniProtKB-KW"/>
</dbReference>
<dbReference type="Gene3D" id="3.40.50.150">
    <property type="entry name" value="Vaccinia Virus protein VP39"/>
    <property type="match status" value="1"/>
</dbReference>
<dbReference type="SUPFAM" id="SSF116734">
    <property type="entry name" value="DNA methylase specificity domain"/>
    <property type="match status" value="1"/>
</dbReference>
<dbReference type="EMBL" id="LR214986">
    <property type="protein sequence ID" value="VEU65092.1"/>
    <property type="molecule type" value="Genomic_DNA"/>
</dbReference>
<dbReference type="InterPro" id="IPR003356">
    <property type="entry name" value="DNA_methylase_A-5"/>
</dbReference>
<dbReference type="Gene3D" id="3.90.220.20">
    <property type="entry name" value="DNA methylase specificity domains"/>
    <property type="match status" value="1"/>
</dbReference>
<evidence type="ECO:0000259" key="7">
    <source>
        <dbReference type="Pfam" id="PF02384"/>
    </source>
</evidence>
<dbReference type="RefSeq" id="WP_129721020.1">
    <property type="nucleotide sequence ID" value="NZ_LR214986.1"/>
</dbReference>
<dbReference type="GO" id="GO:0016787">
    <property type="term" value="F:hydrolase activity"/>
    <property type="evidence" value="ECO:0007669"/>
    <property type="project" value="UniProtKB-KW"/>
</dbReference>
<dbReference type="AlphaFoldDB" id="A0A449AJJ7"/>
<keyword evidence="5" id="KW-0238">DNA-binding</keyword>
<dbReference type="PRINTS" id="PR00507">
    <property type="entry name" value="N12N6MTFRASE"/>
</dbReference>
<keyword evidence="8" id="KW-0378">Hydrolase</keyword>
<dbReference type="GO" id="GO:0032259">
    <property type="term" value="P:methylation"/>
    <property type="evidence" value="ECO:0007669"/>
    <property type="project" value="UniProtKB-KW"/>
</dbReference>
<reference evidence="8 9" key="1">
    <citation type="submission" date="2019-01" db="EMBL/GenBank/DDBJ databases">
        <authorList>
            <consortium name="Pathogen Informatics"/>
        </authorList>
    </citation>
    <scope>NUCLEOTIDE SEQUENCE [LARGE SCALE GENOMIC DNA]</scope>
    <source>
        <strain evidence="8 9">NCTC10142</strain>
        <plasmid evidence="9">13</plasmid>
    </source>
</reference>
<evidence type="ECO:0000313" key="9">
    <source>
        <dbReference type="Proteomes" id="UP000289506"/>
    </source>
</evidence>
<dbReference type="PANTHER" id="PTHR33841">
    <property type="entry name" value="DNA METHYLTRANSFERASE YEEA-RELATED"/>
    <property type="match status" value="1"/>
</dbReference>
<dbReference type="InterPro" id="IPR002052">
    <property type="entry name" value="DNA_methylase_N6_adenine_CS"/>
</dbReference>
<evidence type="ECO:0000256" key="4">
    <source>
        <dbReference type="ARBA" id="ARBA00022747"/>
    </source>
</evidence>
<dbReference type="REBASE" id="298550">
    <property type="entry name" value="Mcy10142ORF874P"/>
</dbReference>
<dbReference type="InterPro" id="IPR029063">
    <property type="entry name" value="SAM-dependent_MTases_sf"/>
</dbReference>
<dbReference type="EC" id="2.1.1.72" evidence="1"/>
<dbReference type="Pfam" id="PF02384">
    <property type="entry name" value="N6_Mtase"/>
    <property type="match status" value="1"/>
</dbReference>
<protein>
    <recommendedName>
        <fullName evidence="1">site-specific DNA-methyltransferase (adenine-specific)</fullName>
        <ecNumber evidence="1">2.1.1.72</ecNumber>
    </recommendedName>
</protein>
<sequence length="908" mass="106469">MFPKYLNPILNKFPNYIWTKDQLILDIASNEVIIDFAKNKWSISEFNNYDHGRIFNLNFKENWSALILVCELLNKGYSKEDIHLEKSWKLGHNASGYCDLVLYKNNQAIYFFEIKNLDEIHKYTSLKNDKSTKQLFSYLYQEKTARVGSFYSFNFINETHQFFNIFINDILSKAISVDDMFDKWNKVWDHTNFILNNNLFDLKFKSLKYSDLNKIDHKSVKIIFNQFLSILRQNSVSDKSNAFDKMINLFIAKVYDELNEDTTFKVNNQTINGIRFQYIMGVDDDLSFLKRLNDLYKQGMNIYMKKDIIDYTDDEINELLNWNKNTDKLRKIIDDLRLKKNNAFSFIEVFDDKTFKENNNILKELVLLLQSYKFKYNNKHQFLGDFFEELLNTSWKQESGQFFTPMPIVDFMIHALPINEKLISNINSNLDEIVPKMIDYASGSGHFIISYMEFIQKCINEIEINDVTEHIKRKIESFKINPFSWANKTILAIEKDYRLSKTTKISTFLNGDGDAVIINGDGINKFNSYEYQNTILYTDKNENCIFDFVIANPPYSVAGFMKNIKNNSITEKDFSLLKYLDQKSTEIEILFIERTMQLLKNKAYAALILPRSFLTANQYKFARDYVLENFKIKAIFESADITFSGTTTSPIILFLEKQKMDLNKINYNLLIINSPKIIFESNEKEKEFLGYEFSKNRNKLGISIKNNNLVKNYSPIVKEFINTNSITKLPKYAFITNISEILIKDKSQNNNLIYTRYKAPKSGFVPLGSLIDEINPKYDNSKISDIDISKIKYLEISDIENGKIKHKNNKHKKSNKLAFSGDILFSSIPNNKKVAIADDTYFVSSAIYVFRIKNKEIKENLYKYIFQNKNNIIGDMNVFLDGFKITYGKINEHNIANNIFIQKDEIIK</sequence>
<keyword evidence="4" id="KW-0680">Restriction system</keyword>
<evidence type="ECO:0000256" key="6">
    <source>
        <dbReference type="ARBA" id="ARBA00047942"/>
    </source>
</evidence>
<dbReference type="InterPro" id="IPR044946">
    <property type="entry name" value="Restrct_endonuc_typeI_TRD_sf"/>
</dbReference>
<evidence type="ECO:0000256" key="2">
    <source>
        <dbReference type="ARBA" id="ARBA00022603"/>
    </source>
</evidence>
<dbReference type="PROSITE" id="PS00092">
    <property type="entry name" value="N6_MTASE"/>
    <property type="match status" value="1"/>
</dbReference>
<accession>A0A449AJJ7</accession>
<keyword evidence="8" id="KW-0614">Plasmid</keyword>
<dbReference type="GO" id="GO:0009307">
    <property type="term" value="P:DNA restriction-modification system"/>
    <property type="evidence" value="ECO:0007669"/>
    <property type="project" value="UniProtKB-KW"/>
</dbReference>
<dbReference type="GO" id="GO:0008170">
    <property type="term" value="F:N-methyltransferase activity"/>
    <property type="evidence" value="ECO:0007669"/>
    <property type="project" value="InterPro"/>
</dbReference>
<evidence type="ECO:0000256" key="5">
    <source>
        <dbReference type="ARBA" id="ARBA00023125"/>
    </source>
</evidence>
<evidence type="ECO:0000313" key="8">
    <source>
        <dbReference type="EMBL" id="VEU65092.1"/>
    </source>
</evidence>
<dbReference type="SUPFAM" id="SSF53335">
    <property type="entry name" value="S-adenosyl-L-methionine-dependent methyltransferases"/>
    <property type="match status" value="1"/>
</dbReference>
<comment type="catalytic activity">
    <reaction evidence="6">
        <text>a 2'-deoxyadenosine in DNA + S-adenosyl-L-methionine = an N(6)-methyl-2'-deoxyadenosine in DNA + S-adenosyl-L-homocysteine + H(+)</text>
        <dbReference type="Rhea" id="RHEA:15197"/>
        <dbReference type="Rhea" id="RHEA-COMP:12418"/>
        <dbReference type="Rhea" id="RHEA-COMP:12419"/>
        <dbReference type="ChEBI" id="CHEBI:15378"/>
        <dbReference type="ChEBI" id="CHEBI:57856"/>
        <dbReference type="ChEBI" id="CHEBI:59789"/>
        <dbReference type="ChEBI" id="CHEBI:90615"/>
        <dbReference type="ChEBI" id="CHEBI:90616"/>
        <dbReference type="EC" id="2.1.1.72"/>
    </reaction>
</comment>
<dbReference type="GO" id="GO:0009007">
    <property type="term" value="F:site-specific DNA-methyltransferase (adenine-specific) activity"/>
    <property type="evidence" value="ECO:0007669"/>
    <property type="project" value="UniProtKB-EC"/>
</dbReference>
<evidence type="ECO:0000256" key="3">
    <source>
        <dbReference type="ARBA" id="ARBA00022679"/>
    </source>
</evidence>
<geneLocation type="plasmid" evidence="8 9">
    <name>13</name>
</geneLocation>
<feature type="domain" description="DNA methylase adenine-specific" evidence="7">
    <location>
        <begin position="380"/>
        <end position="703"/>
    </location>
</feature>
<proteinExistence type="predicted"/>